<dbReference type="STRING" id="743788.S8DY34"/>
<dbReference type="InterPro" id="IPR002312">
    <property type="entry name" value="Asp/Asn-tRNA-synth_IIb"/>
</dbReference>
<dbReference type="Pfam" id="PF00152">
    <property type="entry name" value="tRNA-synt_2"/>
    <property type="match status" value="1"/>
</dbReference>
<dbReference type="EMBL" id="KE504175">
    <property type="protein sequence ID" value="EPS97547.1"/>
    <property type="molecule type" value="Genomic_DNA"/>
</dbReference>
<dbReference type="InterPro" id="IPR012340">
    <property type="entry name" value="NA-bd_OB-fold"/>
</dbReference>
<dbReference type="GO" id="GO:0005524">
    <property type="term" value="F:ATP binding"/>
    <property type="evidence" value="ECO:0007669"/>
    <property type="project" value="UniProtKB-KW"/>
</dbReference>
<keyword evidence="7" id="KW-0030">Aminoacyl-tRNA synthetase</keyword>
<organism evidence="11 12">
    <name type="scientific">Fomitopsis schrenkii</name>
    <name type="common">Brown rot fungus</name>
    <dbReference type="NCBI Taxonomy" id="2126942"/>
    <lineage>
        <taxon>Eukaryota</taxon>
        <taxon>Fungi</taxon>
        <taxon>Dikarya</taxon>
        <taxon>Basidiomycota</taxon>
        <taxon>Agaricomycotina</taxon>
        <taxon>Agaricomycetes</taxon>
        <taxon>Polyporales</taxon>
        <taxon>Fomitopsis</taxon>
    </lineage>
</organism>
<evidence type="ECO:0000259" key="10">
    <source>
        <dbReference type="PROSITE" id="PS50862"/>
    </source>
</evidence>
<keyword evidence="3" id="KW-0436">Ligase</keyword>
<keyword evidence="5" id="KW-0067">ATP-binding</keyword>
<dbReference type="InterPro" id="IPR004522">
    <property type="entry name" value="Asn-tRNA-ligase"/>
</dbReference>
<evidence type="ECO:0000256" key="8">
    <source>
        <dbReference type="ARBA" id="ARBA00029886"/>
    </source>
</evidence>
<dbReference type="GO" id="GO:0003676">
    <property type="term" value="F:nucleic acid binding"/>
    <property type="evidence" value="ECO:0007669"/>
    <property type="project" value="InterPro"/>
</dbReference>
<protein>
    <recommendedName>
        <fullName evidence="9">Asparagine--tRNA ligase, mitochondrial</fullName>
        <ecNumber evidence="2">6.1.1.22</ecNumber>
    </recommendedName>
    <alternativeName>
        <fullName evidence="8">Asparaginyl-tRNA synthetase</fullName>
    </alternativeName>
</protein>
<evidence type="ECO:0000313" key="11">
    <source>
        <dbReference type="EMBL" id="EPS97547.1"/>
    </source>
</evidence>
<evidence type="ECO:0000313" key="12">
    <source>
        <dbReference type="Proteomes" id="UP000015241"/>
    </source>
</evidence>
<dbReference type="InterPro" id="IPR004364">
    <property type="entry name" value="Aa-tRNA-synt_II"/>
</dbReference>
<dbReference type="OrthoDB" id="1931232at2759"/>
<dbReference type="EC" id="6.1.1.22" evidence="2"/>
<dbReference type="Pfam" id="PF01336">
    <property type="entry name" value="tRNA_anti-codon"/>
    <property type="match status" value="1"/>
</dbReference>
<evidence type="ECO:0000256" key="6">
    <source>
        <dbReference type="ARBA" id="ARBA00022917"/>
    </source>
</evidence>
<evidence type="ECO:0000256" key="9">
    <source>
        <dbReference type="ARBA" id="ARBA00068798"/>
    </source>
</evidence>
<dbReference type="eggNOG" id="KOG0554">
    <property type="taxonomic scope" value="Eukaryota"/>
</dbReference>
<dbReference type="Gene3D" id="2.40.50.140">
    <property type="entry name" value="Nucleic acid-binding proteins"/>
    <property type="match status" value="1"/>
</dbReference>
<dbReference type="FunCoup" id="S8DY34">
    <property type="interactions" value="407"/>
</dbReference>
<dbReference type="SUPFAM" id="SSF55681">
    <property type="entry name" value="Class II aaRS and biotin synthetases"/>
    <property type="match status" value="1"/>
</dbReference>
<accession>S8DY34</accession>
<proteinExistence type="inferred from homology"/>
<sequence>MLGRVASGSILPPTIRQLLSVPATDARVQVNGWVKSIRRQKNVAFAVISDGSSAQPLQAVIRDVSLAKTLTNGASVRLGGVLADSLGKGQDKELRVEEVEVLGACDPATYPIQKKSLTTEHLRDNCHLRARTSRVAEMLRLRATTITAFQHFFDSLGFCYVHTPILASSDCEGAGEIFRVATPPSDSEPAGGSEHTDFFGRPAYLTVSSQLHEEALAAALSRVYTISPCFRAERSQTNRHLSEFWMLEAEWMFTRSVNDACTVVEAAVKSVLENTRTHSEAFAKDGSDTKLLEQLRGAASPEPWTRLSYTDAIKELEAHHASTGRFQFAPKWGTPLKSEHERFLAGEVAKAPVFVTDYPAVLKPFYMRANDDARTVACFDLLVPHLGELAGGSLREEREDLLVKALEEQKLDRAQYEWYVELRRYGGAPHGGFGLGFERLISWVSGVENVRECIAMPRWAGRMLL</sequence>
<dbReference type="InterPro" id="IPR004365">
    <property type="entry name" value="NA-bd_OB_tRNA"/>
</dbReference>
<dbReference type="Gene3D" id="3.30.930.10">
    <property type="entry name" value="Bira Bifunctional Protein, Domain 2"/>
    <property type="match status" value="1"/>
</dbReference>
<dbReference type="FunFam" id="3.30.930.10:FF:000016">
    <property type="entry name" value="Asparagine--tRNA ligase"/>
    <property type="match status" value="1"/>
</dbReference>
<dbReference type="CDD" id="cd00776">
    <property type="entry name" value="AsxRS_core"/>
    <property type="match status" value="1"/>
</dbReference>
<dbReference type="AlphaFoldDB" id="S8DY34"/>
<dbReference type="NCBIfam" id="NF003037">
    <property type="entry name" value="PRK03932.1"/>
    <property type="match status" value="1"/>
</dbReference>
<dbReference type="GO" id="GO:0004816">
    <property type="term" value="F:asparagine-tRNA ligase activity"/>
    <property type="evidence" value="ECO:0007669"/>
    <property type="project" value="UniProtKB-EC"/>
</dbReference>
<evidence type="ECO:0000256" key="3">
    <source>
        <dbReference type="ARBA" id="ARBA00022598"/>
    </source>
</evidence>
<dbReference type="InterPro" id="IPR045864">
    <property type="entry name" value="aa-tRNA-synth_II/BPL/LPL"/>
</dbReference>
<evidence type="ECO:0000256" key="7">
    <source>
        <dbReference type="ARBA" id="ARBA00023146"/>
    </source>
</evidence>
<evidence type="ECO:0000256" key="5">
    <source>
        <dbReference type="ARBA" id="ARBA00022840"/>
    </source>
</evidence>
<evidence type="ECO:0000256" key="4">
    <source>
        <dbReference type="ARBA" id="ARBA00022741"/>
    </source>
</evidence>
<feature type="domain" description="Aminoacyl-transfer RNA synthetases class-II family profile" evidence="10">
    <location>
        <begin position="139"/>
        <end position="457"/>
    </location>
</feature>
<reference evidence="11 12" key="1">
    <citation type="journal article" date="2012" name="Science">
        <title>The Paleozoic origin of enzymatic lignin decomposition reconstructed from 31 fungal genomes.</title>
        <authorList>
            <person name="Floudas D."/>
            <person name="Binder M."/>
            <person name="Riley R."/>
            <person name="Barry K."/>
            <person name="Blanchette R.A."/>
            <person name="Henrissat B."/>
            <person name="Martinez A.T."/>
            <person name="Otillar R."/>
            <person name="Spatafora J.W."/>
            <person name="Yadav J.S."/>
            <person name="Aerts A."/>
            <person name="Benoit I."/>
            <person name="Boyd A."/>
            <person name="Carlson A."/>
            <person name="Copeland A."/>
            <person name="Coutinho P.M."/>
            <person name="de Vries R.P."/>
            <person name="Ferreira P."/>
            <person name="Findley K."/>
            <person name="Foster B."/>
            <person name="Gaskell J."/>
            <person name="Glotzer D."/>
            <person name="Gorecki P."/>
            <person name="Heitman J."/>
            <person name="Hesse C."/>
            <person name="Hori C."/>
            <person name="Igarashi K."/>
            <person name="Jurgens J.A."/>
            <person name="Kallen N."/>
            <person name="Kersten P."/>
            <person name="Kohler A."/>
            <person name="Kuees U."/>
            <person name="Kumar T.K.A."/>
            <person name="Kuo A."/>
            <person name="LaButti K."/>
            <person name="Larrondo L.F."/>
            <person name="Lindquist E."/>
            <person name="Ling A."/>
            <person name="Lombard V."/>
            <person name="Lucas S."/>
            <person name="Lundell T."/>
            <person name="Martin R."/>
            <person name="McLaughlin D.J."/>
            <person name="Morgenstern I."/>
            <person name="Morin E."/>
            <person name="Murat C."/>
            <person name="Nagy L.G."/>
            <person name="Nolan M."/>
            <person name="Ohm R.A."/>
            <person name="Patyshakuliyeva A."/>
            <person name="Rokas A."/>
            <person name="Ruiz-Duenas F.J."/>
            <person name="Sabat G."/>
            <person name="Salamov A."/>
            <person name="Samejima M."/>
            <person name="Schmutz J."/>
            <person name="Slot J.C."/>
            <person name="St John F."/>
            <person name="Stenlid J."/>
            <person name="Sun H."/>
            <person name="Sun S."/>
            <person name="Syed K."/>
            <person name="Tsang A."/>
            <person name="Wiebenga A."/>
            <person name="Young D."/>
            <person name="Pisabarro A."/>
            <person name="Eastwood D.C."/>
            <person name="Martin F."/>
            <person name="Cullen D."/>
            <person name="Grigoriev I.V."/>
            <person name="Hibbett D.S."/>
        </authorList>
    </citation>
    <scope>NUCLEOTIDE SEQUENCE</scope>
    <source>
        <strain evidence="12">FP-58527</strain>
    </source>
</reference>
<dbReference type="PANTHER" id="PTHR22594">
    <property type="entry name" value="ASPARTYL/LYSYL-TRNA SYNTHETASE"/>
    <property type="match status" value="1"/>
</dbReference>
<dbReference type="SUPFAM" id="SSF50249">
    <property type="entry name" value="Nucleic acid-binding proteins"/>
    <property type="match status" value="1"/>
</dbReference>
<dbReference type="GO" id="GO:0005739">
    <property type="term" value="C:mitochondrion"/>
    <property type="evidence" value="ECO:0007669"/>
    <property type="project" value="TreeGrafter"/>
</dbReference>
<dbReference type="CDD" id="cd04318">
    <property type="entry name" value="EcAsnRS_like_N"/>
    <property type="match status" value="1"/>
</dbReference>
<dbReference type="GO" id="GO:0006421">
    <property type="term" value="P:asparaginyl-tRNA aminoacylation"/>
    <property type="evidence" value="ECO:0007669"/>
    <property type="project" value="InterPro"/>
</dbReference>
<evidence type="ECO:0000256" key="2">
    <source>
        <dbReference type="ARBA" id="ARBA00012816"/>
    </source>
</evidence>
<dbReference type="InParanoid" id="S8DY34"/>
<dbReference type="PROSITE" id="PS50862">
    <property type="entry name" value="AA_TRNA_LIGASE_II"/>
    <property type="match status" value="1"/>
</dbReference>
<keyword evidence="4" id="KW-0547">Nucleotide-binding</keyword>
<dbReference type="InterPro" id="IPR006195">
    <property type="entry name" value="aa-tRNA-synth_II"/>
</dbReference>
<dbReference type="NCBIfam" id="TIGR00457">
    <property type="entry name" value="asnS"/>
    <property type="match status" value="1"/>
</dbReference>
<comment type="similarity">
    <text evidence="1">Belongs to the class-II aminoacyl-tRNA synthetase family.</text>
</comment>
<dbReference type="PANTHER" id="PTHR22594:SF34">
    <property type="entry name" value="ASPARAGINE--TRNA LIGASE, MITOCHONDRIAL-RELATED"/>
    <property type="match status" value="1"/>
</dbReference>
<evidence type="ECO:0000256" key="1">
    <source>
        <dbReference type="ARBA" id="ARBA00008226"/>
    </source>
</evidence>
<name>S8DY34_FOMSC</name>
<gene>
    <name evidence="11" type="ORF">FOMPIDRAFT_1037835</name>
</gene>
<dbReference type="PRINTS" id="PR01042">
    <property type="entry name" value="TRNASYNTHASP"/>
</dbReference>
<dbReference type="HOGENOM" id="CLU_004553_2_0_1"/>
<keyword evidence="12" id="KW-1185">Reference proteome</keyword>
<dbReference type="Proteomes" id="UP000015241">
    <property type="component" value="Unassembled WGS sequence"/>
</dbReference>
<keyword evidence="6" id="KW-0648">Protein biosynthesis</keyword>